<dbReference type="PROSITE" id="PS50977">
    <property type="entry name" value="HTH_TETR_2"/>
    <property type="match status" value="1"/>
</dbReference>
<dbReference type="RefSeq" id="WP_209912491.1">
    <property type="nucleotide sequence ID" value="NZ_JAGIOP010000001.1"/>
</dbReference>
<evidence type="ECO:0000256" key="1">
    <source>
        <dbReference type="ARBA" id="ARBA00023125"/>
    </source>
</evidence>
<proteinExistence type="predicted"/>
<comment type="caution">
    <text evidence="4">The sequence shown here is derived from an EMBL/GenBank/DDBJ whole genome shotgun (WGS) entry which is preliminary data.</text>
</comment>
<dbReference type="InterPro" id="IPR001647">
    <property type="entry name" value="HTH_TetR"/>
</dbReference>
<dbReference type="PANTHER" id="PTHR30055:SF187">
    <property type="entry name" value="TRANSCRIPTIONAL REGULATORY PROTEIN"/>
    <property type="match status" value="1"/>
</dbReference>
<feature type="DNA-binding region" description="H-T-H motif" evidence="2">
    <location>
        <begin position="36"/>
        <end position="55"/>
    </location>
</feature>
<feature type="domain" description="HTH tetR-type" evidence="3">
    <location>
        <begin position="13"/>
        <end position="73"/>
    </location>
</feature>
<keyword evidence="5" id="KW-1185">Reference proteome</keyword>
<accession>A0ABS4ZKX7</accession>
<evidence type="ECO:0000259" key="3">
    <source>
        <dbReference type="PROSITE" id="PS50977"/>
    </source>
</evidence>
<evidence type="ECO:0000313" key="5">
    <source>
        <dbReference type="Proteomes" id="UP000694460"/>
    </source>
</evidence>
<dbReference type="InterPro" id="IPR050109">
    <property type="entry name" value="HTH-type_TetR-like_transc_reg"/>
</dbReference>
<dbReference type="SUPFAM" id="SSF46689">
    <property type="entry name" value="Homeodomain-like"/>
    <property type="match status" value="1"/>
</dbReference>
<dbReference type="InterPro" id="IPR009057">
    <property type="entry name" value="Homeodomain-like_sf"/>
</dbReference>
<dbReference type="Proteomes" id="UP000694460">
    <property type="component" value="Unassembled WGS sequence"/>
</dbReference>
<gene>
    <name evidence="4" type="ORF">JOF57_000033</name>
</gene>
<organism evidence="4 5">
    <name type="scientific">Mycolicibacterium lutetiense</name>
    <dbReference type="NCBI Taxonomy" id="1641992"/>
    <lineage>
        <taxon>Bacteria</taxon>
        <taxon>Bacillati</taxon>
        <taxon>Actinomycetota</taxon>
        <taxon>Actinomycetes</taxon>
        <taxon>Mycobacteriales</taxon>
        <taxon>Mycobacteriaceae</taxon>
        <taxon>Mycolicibacterium</taxon>
    </lineage>
</organism>
<evidence type="ECO:0000313" key="4">
    <source>
        <dbReference type="EMBL" id="MBP2450148.1"/>
    </source>
</evidence>
<protein>
    <submittedName>
        <fullName evidence="4">AcrR family transcriptional regulator</fullName>
    </submittedName>
</protein>
<keyword evidence="1 2" id="KW-0238">DNA-binding</keyword>
<dbReference type="Pfam" id="PF00440">
    <property type="entry name" value="TetR_N"/>
    <property type="match status" value="1"/>
</dbReference>
<dbReference type="PANTHER" id="PTHR30055">
    <property type="entry name" value="HTH-TYPE TRANSCRIPTIONAL REGULATOR RUTR"/>
    <property type="match status" value="1"/>
</dbReference>
<name>A0ABS4ZKX7_9MYCO</name>
<dbReference type="EMBL" id="JAGIOP010000001">
    <property type="protein sequence ID" value="MBP2450148.1"/>
    <property type="molecule type" value="Genomic_DNA"/>
</dbReference>
<evidence type="ECO:0000256" key="2">
    <source>
        <dbReference type="PROSITE-ProRule" id="PRU00335"/>
    </source>
</evidence>
<sequence>MNSPTTSVETDNSAFRSRLLDAMIQSVIEDGYQNTTVADIVRRAKTSRRTFYEHFASREECFVALLTSVNTKHVGEIAGKVERQAPWQDQVRQAVEAWIGSYQAHPELMLAWIRDLPTMGTAARALQRESMENFITMVEVMTSSEAFRSAGVSISRRRTIMMIGGLRELTAMTVETGGEVGEIIEDAVQACTAMLTPLS</sequence>
<dbReference type="Gene3D" id="1.10.357.10">
    <property type="entry name" value="Tetracycline Repressor, domain 2"/>
    <property type="match status" value="1"/>
</dbReference>
<reference evidence="4 5" key="1">
    <citation type="submission" date="2021-03" db="EMBL/GenBank/DDBJ databases">
        <title>Sequencing the genomes of 1000 actinobacteria strains.</title>
        <authorList>
            <person name="Klenk H.-P."/>
        </authorList>
    </citation>
    <scope>NUCLEOTIDE SEQUENCE [LARGE SCALE GENOMIC DNA]</scope>
    <source>
        <strain evidence="4 5">DSM 46713</strain>
    </source>
</reference>